<dbReference type="InterPro" id="IPR014000">
    <property type="entry name" value="PPV_DNA_helicase_E1_N"/>
</dbReference>
<gene>
    <name evidence="15 19" type="primary">E1</name>
</gene>
<evidence type="ECO:0000256" key="13">
    <source>
        <dbReference type="ARBA" id="ARBA00048988"/>
    </source>
</evidence>
<dbReference type="GO" id="GO:0005524">
    <property type="term" value="F:ATP binding"/>
    <property type="evidence" value="ECO:0007669"/>
    <property type="project" value="UniProtKB-UniRule"/>
</dbReference>
<evidence type="ECO:0000256" key="3">
    <source>
        <dbReference type="ARBA" id="ARBA00022553"/>
    </source>
</evidence>
<evidence type="ECO:0000256" key="15">
    <source>
        <dbReference type="HAMAP-Rule" id="MF_04000"/>
    </source>
</evidence>
<feature type="region of interest" description="Disordered" evidence="17">
    <location>
        <begin position="574"/>
        <end position="601"/>
    </location>
</feature>
<dbReference type="Pfam" id="PF20450">
    <property type="entry name" value="PPV_E1_DBD"/>
    <property type="match status" value="1"/>
</dbReference>
<dbReference type="EC" id="5.6.2.4" evidence="15 16"/>
<evidence type="ECO:0000256" key="4">
    <source>
        <dbReference type="ARBA" id="ARBA00022562"/>
    </source>
</evidence>
<dbReference type="InterPro" id="IPR046832">
    <property type="entry name" value="PPV_E1_DBD"/>
</dbReference>
<dbReference type="PROSITE" id="PS51206">
    <property type="entry name" value="SF3_HELICASE_1"/>
    <property type="match status" value="1"/>
</dbReference>
<keyword evidence="6 15" id="KW-0547">Nucleotide-binding</keyword>
<keyword evidence="7 15" id="KW-0378">Hydrolase</keyword>
<comment type="subcellular location">
    <subcellularLocation>
        <location evidence="1 15">Host nucleus</location>
    </subcellularLocation>
</comment>
<dbReference type="SUPFAM" id="SSF52540">
    <property type="entry name" value="P-loop containing nucleoside triphosphate hydrolases"/>
    <property type="match status" value="1"/>
</dbReference>
<protein>
    <recommendedName>
        <fullName evidence="15 16">Replication protein E1</fullName>
        <ecNumber evidence="15 16">5.6.2.4</ecNumber>
    </recommendedName>
    <alternativeName>
        <fullName evidence="15">ATP-dependent helicase E1</fullName>
    </alternativeName>
    <alternativeName>
        <fullName evidence="15">DNA 3'-5' helicase E1</fullName>
    </alternativeName>
</protein>
<reference evidence="19" key="1">
    <citation type="journal article" date="2018" name="MSphere">
        <title>Metagenomic Discovery of 83 New Human Papillomavirus Types in Patients with Immunodeficiency.</title>
        <authorList>
            <person name="Pastrana D.V."/>
            <person name="Peretti A."/>
            <person name="Welch N.L."/>
            <person name="Borgogna C."/>
            <person name="Olivero C."/>
            <person name="Badolato R."/>
            <person name="Notarangelo L.D."/>
            <person name="Gariglio M."/>
            <person name="FitzGerald P.C."/>
            <person name="McIntosh C.E."/>
            <person name="Reeves J."/>
            <person name="Starrett G.J."/>
            <person name="Bliskovsky V."/>
            <person name="Velez D."/>
            <person name="Brownell I."/>
            <person name="Yarchoan R."/>
            <person name="Wyvill K.M."/>
            <person name="Uldrick T.S."/>
            <person name="Maldarelli F."/>
            <person name="Lisco A."/>
            <person name="Sereti I."/>
            <person name="Gonzalez C.M."/>
            <person name="Androphy E.J."/>
            <person name="McBride A.A."/>
            <person name="Van Doorslaer K."/>
            <person name="Garcia F."/>
            <person name="Dvoretzky I."/>
            <person name="Liu J.S."/>
            <person name="Han J."/>
            <person name="Murphy P.M."/>
            <person name="McDermott D.H."/>
            <person name="Buck C.B."/>
        </authorList>
    </citation>
    <scope>NUCLEOTIDE SEQUENCE</scope>
    <source>
        <strain evidence="19">Gamma22_w18c39</strain>
    </source>
</reference>
<feature type="modified residue" description="Phosphoserine; by host" evidence="15">
    <location>
        <position position="85"/>
    </location>
</feature>
<dbReference type="Gene3D" id="1.10.10.510">
    <property type="entry name" value="Zinc finger, large T-antigen D1 domain"/>
    <property type="match status" value="1"/>
</dbReference>
<organism evidence="19">
    <name type="scientific">Gammapapillomavirus 22</name>
    <dbReference type="NCBI Taxonomy" id="1961679"/>
    <lineage>
        <taxon>Viruses</taxon>
        <taxon>Monodnaviria</taxon>
        <taxon>Shotokuvirae</taxon>
        <taxon>Cossaviricota</taxon>
        <taxon>Papovaviricetes</taxon>
        <taxon>Zurhausenvirales</taxon>
        <taxon>Papillomaviridae</taxon>
        <taxon>Firstpapillomavirinae</taxon>
        <taxon>Gammapapillomavirus</taxon>
    </lineage>
</organism>
<keyword evidence="5 15" id="KW-0235">DNA replication</keyword>
<dbReference type="GO" id="GO:0043138">
    <property type="term" value="F:3'-5' DNA helicase activity"/>
    <property type="evidence" value="ECO:0007669"/>
    <property type="project" value="UniProtKB-UniRule"/>
</dbReference>
<dbReference type="InterPro" id="IPR014015">
    <property type="entry name" value="Helicase_SF3_DNA-vir"/>
</dbReference>
<dbReference type="HAMAP" id="MF_04000">
    <property type="entry name" value="PPV_E1"/>
    <property type="match status" value="1"/>
</dbReference>
<evidence type="ECO:0000256" key="6">
    <source>
        <dbReference type="ARBA" id="ARBA00022741"/>
    </source>
</evidence>
<feature type="binding site" evidence="15">
    <location>
        <begin position="428"/>
        <end position="435"/>
    </location>
    <ligand>
        <name>ATP</name>
        <dbReference type="ChEBI" id="CHEBI:30616"/>
    </ligand>
</feature>
<evidence type="ECO:0000313" key="19">
    <source>
        <dbReference type="EMBL" id="ATQ38527.1"/>
    </source>
</evidence>
<feature type="modified residue" description="Phosphoserine; by host" evidence="15">
    <location>
        <position position="94"/>
    </location>
</feature>
<dbReference type="Pfam" id="PF00524">
    <property type="entry name" value="PPV_E1_N"/>
    <property type="match status" value="1"/>
</dbReference>
<keyword evidence="4 15" id="KW-1048">Host nucleus</keyword>
<keyword evidence="9 15" id="KW-0067">ATP-binding</keyword>
<feature type="modified residue" description="Phosphoserine; by host" evidence="15">
    <location>
        <position position="89"/>
    </location>
</feature>
<evidence type="ECO:0000256" key="14">
    <source>
        <dbReference type="ARBA" id="ARBA00093297"/>
    </source>
</evidence>
<name>A0A2D2AM47_9PAPI</name>
<evidence type="ECO:0000256" key="11">
    <source>
        <dbReference type="ARBA" id="ARBA00023235"/>
    </source>
</evidence>
<feature type="modified residue" description="Phosphoserine; by host" evidence="15">
    <location>
        <position position="107"/>
    </location>
</feature>
<dbReference type="GO" id="GO:0003677">
    <property type="term" value="F:DNA binding"/>
    <property type="evidence" value="ECO:0007669"/>
    <property type="project" value="UniProtKB-UniRule"/>
</dbReference>
<dbReference type="GO" id="GO:0006260">
    <property type="term" value="P:DNA replication"/>
    <property type="evidence" value="ECO:0007669"/>
    <property type="project" value="UniProtKB-UniRule"/>
</dbReference>
<comment type="function">
    <text evidence="14 15">ATP-dependent DNA 3'-5' helicase required for initiation of viral DNA replication. It forms a complex with the viral E2 protein. The E1-E2 complex binds to the replication origin which contains binding sites for both proteins. During the initial step, a dimer of E1 interacts with a dimer of protein E2 leading to a complex that binds the viral origin of replication with high specificity. Then, a second dimer of E1 displaces the E2 dimer in an ATP-dependent manner to form the E1 tetramer. Following this, two E1 monomers are added to each half of the site, which results in the formation of two E1 trimers on the viral ori. Subsequently, two hexamers will be created. The double hexamer acts as a bi-directional helicase machinery and unwinds the viral DNA and then recruits the host DNA polymerase to start replication.</text>
</comment>
<feature type="short sequence motif" description="Nuclear localization signal" evidence="15">
    <location>
        <begin position="79"/>
        <end position="81"/>
    </location>
</feature>
<keyword evidence="2 15" id="KW-0244">Early protein</keyword>
<dbReference type="SUPFAM" id="SSF55464">
    <property type="entry name" value="Origin of replication-binding domain, RBD-like"/>
    <property type="match status" value="1"/>
</dbReference>
<dbReference type="PIRSF" id="PIRSF003383">
    <property type="entry name" value="Rep_E1_papillomaV"/>
    <property type="match status" value="1"/>
</dbReference>
<keyword evidence="10 15" id="KW-0238">DNA-binding</keyword>
<dbReference type="InterPro" id="IPR046935">
    <property type="entry name" value="PPV_E1_DBD_sf"/>
</dbReference>
<comment type="catalytic activity">
    <reaction evidence="12 15">
        <text>Couples ATP hydrolysis with the unwinding of duplex DNA by translocating in the 3'-5' direction.</text>
        <dbReference type="EC" id="5.6.2.4"/>
    </reaction>
</comment>
<evidence type="ECO:0000256" key="17">
    <source>
        <dbReference type="SAM" id="MobiDB-lite"/>
    </source>
</evidence>
<accession>A0A2D2AM47</accession>
<dbReference type="Gene3D" id="3.40.50.300">
    <property type="entry name" value="P-loop containing nucleotide triphosphate hydrolases"/>
    <property type="match status" value="1"/>
</dbReference>
<dbReference type="EMBL" id="MF588741">
    <property type="protein sequence ID" value="ATQ38527.1"/>
    <property type="molecule type" value="Genomic_DNA"/>
</dbReference>
<feature type="domain" description="SF3 helicase" evidence="18">
    <location>
        <begin position="402"/>
        <end position="552"/>
    </location>
</feature>
<comment type="PTM">
    <text evidence="15">Phosphorylated.</text>
</comment>
<dbReference type="InterPro" id="IPR037102">
    <property type="entry name" value="Znf_lg_T-Ag_D1_dom_sf"/>
</dbReference>
<keyword evidence="3 15" id="KW-0597">Phosphoprotein</keyword>
<comment type="similarity">
    <text evidence="15 16">Belongs to the papillomaviridae E1 protein family.</text>
</comment>
<evidence type="ECO:0000256" key="7">
    <source>
        <dbReference type="ARBA" id="ARBA00022801"/>
    </source>
</evidence>
<evidence type="ECO:0000256" key="5">
    <source>
        <dbReference type="ARBA" id="ARBA00022705"/>
    </source>
</evidence>
<proteinExistence type="inferred from homology"/>
<evidence type="ECO:0000256" key="16">
    <source>
        <dbReference type="PIRNR" id="PIRNR003383"/>
    </source>
</evidence>
<comment type="function">
    <text evidence="16">ATP-dependent DNA helicase required for initiation of viral DNA replication. It forms a complex with the viral E2 protein. The E1-E2 complex binds to the replication origin which contains binding sites for both proteins.</text>
</comment>
<comment type="caution">
    <text evidence="15">Lacks conserved residue(s) required for the propagation of feature annotation.</text>
</comment>
<evidence type="ECO:0000256" key="10">
    <source>
        <dbReference type="ARBA" id="ARBA00023125"/>
    </source>
</evidence>
<keyword evidence="11 15" id="KW-0413">Isomerase</keyword>
<dbReference type="InterPro" id="IPR016393">
    <property type="entry name" value="Rep_E1_papillomaV"/>
</dbReference>
<dbReference type="Pfam" id="PF00519">
    <property type="entry name" value="PPV_E1_C"/>
    <property type="match status" value="1"/>
</dbReference>
<dbReference type="Gene3D" id="3.40.1310.10">
    <property type="match status" value="1"/>
</dbReference>
<dbReference type="InterPro" id="IPR027417">
    <property type="entry name" value="P-loop_NTPase"/>
</dbReference>
<evidence type="ECO:0000256" key="1">
    <source>
        <dbReference type="ARBA" id="ARBA00004147"/>
    </source>
</evidence>
<sequence length="601" mass="68559">MGDVNKGTEFSIETSSEWFIKEAECVNALDSLEELFEESTDESDISNLIDDTDCCQGNSLALFNEQVTEDCNSAVAELKRKFTTSPAQSVAELSPRLLAIQISPQRSIKRRLFDDSGIEHDEAENAVEKVSGSESSNIERQENWADSLKLLNNANYKIILYAKCKEKFGVSFTEITRNFKSNKTCSEHWMVLAHCIRHELTEASKIQLQTYCEFFQIIQYDFTLLICLLFKAVKNRETVSKLMCQVYSCNENQLLLEPPRTRSPPVAMYLYQKSLSNVSFIFGDIPDWIKRHTLLTHESAATAESFDLSQMIQFCYDNGLDDEPSIAYGYALQADVDPNAAAFLKHNNQAKFVKDACCMLKYYKRQEMRELSMSQWIWKCCDECDEGGDWKVIVQLLKYQEVNFISFLTILRSFLKSTPKKNCIVFVGPSDTGKSYFCNTLIKFVKGKVISLMNRSSPFWLQPMLDAKMGFLDDCTYPGWQYLDVNMRGALDGNAVCIDAKHRAPTQITLPPMLITTNVDVSLEESLKYIRSRLQIITFPNKFPLREDGSVIYEITNKSWKSFFSKFGNQIDLSPRTDSQDESGGPNKAFRCTRGQTNDSV</sequence>
<comment type="catalytic activity">
    <reaction evidence="13 15 16">
        <text>ATP + H2O = ADP + phosphate + H(+)</text>
        <dbReference type="Rhea" id="RHEA:13065"/>
        <dbReference type="ChEBI" id="CHEBI:15377"/>
        <dbReference type="ChEBI" id="CHEBI:15378"/>
        <dbReference type="ChEBI" id="CHEBI:30616"/>
        <dbReference type="ChEBI" id="CHEBI:43474"/>
        <dbReference type="ChEBI" id="CHEBI:456216"/>
        <dbReference type="EC" id="5.6.2.4"/>
    </reaction>
</comment>
<dbReference type="GO" id="GO:0042025">
    <property type="term" value="C:host cell nucleus"/>
    <property type="evidence" value="ECO:0007669"/>
    <property type="project" value="UniProtKB-SubCell"/>
</dbReference>
<evidence type="ECO:0000256" key="8">
    <source>
        <dbReference type="ARBA" id="ARBA00022806"/>
    </source>
</evidence>
<evidence type="ECO:0000259" key="18">
    <source>
        <dbReference type="PROSITE" id="PS51206"/>
    </source>
</evidence>
<keyword evidence="8 15" id="KW-0347">Helicase</keyword>
<dbReference type="InterPro" id="IPR001177">
    <property type="entry name" value="PPV_DNA_helicase_E1_C"/>
</dbReference>
<feature type="short sequence motif" description="Nuclear export signal" evidence="15">
    <location>
        <begin position="93"/>
        <end position="102"/>
    </location>
</feature>
<dbReference type="GO" id="GO:0016887">
    <property type="term" value="F:ATP hydrolysis activity"/>
    <property type="evidence" value="ECO:0007669"/>
    <property type="project" value="RHEA"/>
</dbReference>
<comment type="subunit">
    <text evidence="15">Can form hexamers. Interacts with E2 protein; this interaction increases E1 DNA binding specificity. Interacts with host DNA polymerase subunit POLA2. Interacts with host single stranded DNA-binding protein RPA1. Interacts with host TOP1; this interaction stimulates the enzymatic activity of TOP1.</text>
</comment>
<evidence type="ECO:0000256" key="12">
    <source>
        <dbReference type="ARBA" id="ARBA00034617"/>
    </source>
</evidence>
<evidence type="ECO:0000256" key="9">
    <source>
        <dbReference type="ARBA" id="ARBA00022840"/>
    </source>
</evidence>
<evidence type="ECO:0000256" key="2">
    <source>
        <dbReference type="ARBA" id="ARBA00022518"/>
    </source>
</evidence>
<dbReference type="Proteomes" id="UP000289701">
    <property type="component" value="Genome"/>
</dbReference>